<dbReference type="NCBIfam" id="NF033520">
    <property type="entry name" value="transpos_IS982"/>
    <property type="match status" value="1"/>
</dbReference>
<reference evidence="3" key="1">
    <citation type="journal article" date="2019" name="Int. J. Syst. Evol. Microbiol.">
        <title>The Global Catalogue of Microorganisms (GCM) 10K type strain sequencing project: providing services to taxonomists for standard genome sequencing and annotation.</title>
        <authorList>
            <consortium name="The Broad Institute Genomics Platform"/>
            <consortium name="The Broad Institute Genome Sequencing Center for Infectious Disease"/>
            <person name="Wu L."/>
            <person name="Ma J."/>
        </authorList>
    </citation>
    <scope>NUCLEOTIDE SEQUENCE [LARGE SCALE GENOMIC DNA]</scope>
    <source>
        <strain evidence="3">JCM 17106</strain>
    </source>
</reference>
<keyword evidence="3" id="KW-1185">Reference proteome</keyword>
<dbReference type="Pfam" id="PF13612">
    <property type="entry name" value="DDE_Tnp_1_3"/>
    <property type="match status" value="1"/>
</dbReference>
<gene>
    <name evidence="2" type="ORF">GCM10022393_43490</name>
</gene>
<evidence type="ECO:0000259" key="1">
    <source>
        <dbReference type="Pfam" id="PF13612"/>
    </source>
</evidence>
<comment type="caution">
    <text evidence="2">The sequence shown here is derived from an EMBL/GenBank/DDBJ whole genome shotgun (WGS) entry which is preliminary data.</text>
</comment>
<protein>
    <recommendedName>
        <fullName evidence="1">Transposase DDE domain-containing protein</fullName>
    </recommendedName>
</protein>
<evidence type="ECO:0000313" key="3">
    <source>
        <dbReference type="Proteomes" id="UP001500459"/>
    </source>
</evidence>
<accession>A0ABP6UWQ5</accession>
<dbReference type="InterPro" id="IPR025668">
    <property type="entry name" value="Tnp_DDE_dom"/>
</dbReference>
<feature type="domain" description="Transposase DDE" evidence="1">
    <location>
        <begin position="1"/>
        <end position="117"/>
    </location>
</feature>
<organism evidence="2 3">
    <name type="scientific">Aquimarina addita</name>
    <dbReference type="NCBI Taxonomy" id="870485"/>
    <lineage>
        <taxon>Bacteria</taxon>
        <taxon>Pseudomonadati</taxon>
        <taxon>Bacteroidota</taxon>
        <taxon>Flavobacteriia</taxon>
        <taxon>Flavobacteriales</taxon>
        <taxon>Flavobacteriaceae</taxon>
        <taxon>Aquimarina</taxon>
    </lineage>
</organism>
<dbReference type="EMBL" id="BAABCW010000055">
    <property type="protein sequence ID" value="GAA3524176.1"/>
    <property type="molecule type" value="Genomic_DNA"/>
</dbReference>
<proteinExistence type="predicted"/>
<dbReference type="Proteomes" id="UP001500459">
    <property type="component" value="Unassembled WGS sequence"/>
</dbReference>
<evidence type="ECO:0000313" key="2">
    <source>
        <dbReference type="EMBL" id="GAA3524176.1"/>
    </source>
</evidence>
<name>A0ABP6UWQ5_9FLAO</name>
<sequence>MGWYFGFKLHLVCNDKGEIVDFMFTPANVDDRFPLKQKKFHDKIFGKIFGDKGYIVKDLFDRLFIDGIHLITKVRKNMKKKAMDFMDKVILRKRAIIETVNDVLKNTCQIEHSRHRSFENFITNMISGLIAYSFLPKKPSIKIPNMLPNKVIA</sequence>